<dbReference type="RefSeq" id="WP_002487838.1">
    <property type="nucleotide sequence ID" value="NZ_CP020618.1"/>
</dbReference>
<name>A0A0P0YPW7_STAHO</name>
<dbReference type="InterPro" id="IPR011991">
    <property type="entry name" value="ArsR-like_HTH"/>
</dbReference>
<dbReference type="GO" id="GO:0003700">
    <property type="term" value="F:DNA-binding transcription factor activity"/>
    <property type="evidence" value="ECO:0007669"/>
    <property type="project" value="InterPro"/>
</dbReference>
<dbReference type="EMBL" id="AB930128">
    <property type="protein sequence ID" value="BAT22938.1"/>
    <property type="molecule type" value="Genomic_DNA"/>
</dbReference>
<organism evidence="4">
    <name type="scientific">Staphylococcus hominis subsp. hominis</name>
    <dbReference type="NCBI Taxonomy" id="145391"/>
    <lineage>
        <taxon>Bacteria</taxon>
        <taxon>Bacillati</taxon>
        <taxon>Bacillota</taxon>
        <taxon>Bacilli</taxon>
        <taxon>Bacillales</taxon>
        <taxon>Staphylococcaceae</taxon>
        <taxon>Staphylococcus</taxon>
    </lineage>
</organism>
<dbReference type="SMART" id="SM00450">
    <property type="entry name" value="RHOD"/>
    <property type="match status" value="1"/>
</dbReference>
<dbReference type="Pfam" id="PF00581">
    <property type="entry name" value="Rhodanese"/>
    <property type="match status" value="1"/>
</dbReference>
<sequence>MLKDRNFKDSIFNEFSNIGKCLSSPKRIELLDLLISGPKSVEKLARITQMSVANVSKHLQTLLNANLVIYTKEKNYVYYQLASNDIIDFLAAFYQISENQRDSIKYLKEQFYNEEPLQTLGIEELKTKVDNGEILLLDVRSTEEYEHGHFPGAVSIPLEDLQEKLNELPQDIQIAAYCRGNLCLTSLEAVELLNKKGYKAFKLEDNILDWKKIN</sequence>
<dbReference type="SUPFAM" id="SSF46785">
    <property type="entry name" value="Winged helix' DNA-binding domain"/>
    <property type="match status" value="1"/>
</dbReference>
<dbReference type="CDD" id="cd00158">
    <property type="entry name" value="RHOD"/>
    <property type="match status" value="1"/>
</dbReference>
<dbReference type="PROSITE" id="PS50206">
    <property type="entry name" value="RHODANESE_3"/>
    <property type="match status" value="1"/>
</dbReference>
<reference evidence="4" key="2">
    <citation type="journal article" date="2015" name="PLoS ONE">
        <title>Skin Commensal Staphylococci May Act as Reservoir for Fusidic Acid Resistance Genes.</title>
        <authorList>
            <person name="Hung W.-C."/>
            <person name="Chen H.-J."/>
            <person name="Lin Y.-T."/>
            <person name="Tsai J.-C."/>
            <person name="Chen C.-W."/>
            <person name="Lu H.-H."/>
            <person name="Tseng S.-P."/>
            <person name="Jheng Y.-Y."/>
            <person name="Leong K.H."/>
            <person name="Teng L.-J."/>
        </authorList>
    </citation>
    <scope>NUCLEOTIDE SEQUENCE</scope>
    <source>
        <strain evidence="4">TFGsh5-1</strain>
    </source>
</reference>
<evidence type="ECO:0000259" key="2">
    <source>
        <dbReference type="PROSITE" id="PS50206"/>
    </source>
</evidence>
<protein>
    <submittedName>
        <fullName evidence="4">Sugar-specific transcriptional regulator, TrmB family</fullName>
    </submittedName>
</protein>
<reference evidence="4" key="1">
    <citation type="submission" date="2014-04" db="EMBL/GenBank/DDBJ databases">
        <authorList>
            <person name="Xu Y.W."/>
            <person name="Yang Q."/>
        </authorList>
    </citation>
    <scope>NUCLEOTIDE SEQUENCE</scope>
    <source>
        <strain evidence="4">TFGsh5-1</strain>
    </source>
</reference>
<evidence type="ECO:0000259" key="3">
    <source>
        <dbReference type="PROSITE" id="PS50987"/>
    </source>
</evidence>
<dbReference type="SUPFAM" id="SSF52821">
    <property type="entry name" value="Rhodanese/Cell cycle control phosphatase"/>
    <property type="match status" value="1"/>
</dbReference>
<evidence type="ECO:0000256" key="1">
    <source>
        <dbReference type="ARBA" id="ARBA00023125"/>
    </source>
</evidence>
<dbReference type="InterPro" id="IPR036390">
    <property type="entry name" value="WH_DNA-bd_sf"/>
</dbReference>
<keyword evidence="1" id="KW-0238">DNA-binding</keyword>
<dbReference type="NCBIfam" id="NF033788">
    <property type="entry name" value="HTH_metalloreg"/>
    <property type="match status" value="1"/>
</dbReference>
<dbReference type="PANTHER" id="PTHR43031">
    <property type="entry name" value="FAD-DEPENDENT OXIDOREDUCTASE"/>
    <property type="match status" value="1"/>
</dbReference>
<dbReference type="InterPro" id="IPR050229">
    <property type="entry name" value="GlpE_sulfurtransferase"/>
</dbReference>
<dbReference type="CDD" id="cd00090">
    <property type="entry name" value="HTH_ARSR"/>
    <property type="match status" value="1"/>
</dbReference>
<dbReference type="InterPro" id="IPR036873">
    <property type="entry name" value="Rhodanese-like_dom_sf"/>
</dbReference>
<dbReference type="PANTHER" id="PTHR43031:SF1">
    <property type="entry name" value="PYRIDINE NUCLEOTIDE-DISULPHIDE OXIDOREDUCTASE"/>
    <property type="match status" value="1"/>
</dbReference>
<dbReference type="InterPro" id="IPR036388">
    <property type="entry name" value="WH-like_DNA-bd_sf"/>
</dbReference>
<dbReference type="Gene3D" id="3.40.250.10">
    <property type="entry name" value="Rhodanese-like domain"/>
    <property type="match status" value="1"/>
</dbReference>
<dbReference type="PROSITE" id="PS50987">
    <property type="entry name" value="HTH_ARSR_2"/>
    <property type="match status" value="1"/>
</dbReference>
<dbReference type="PRINTS" id="PR00778">
    <property type="entry name" value="HTHARSR"/>
</dbReference>
<proteinExistence type="predicted"/>
<dbReference type="AlphaFoldDB" id="A0A0P0YPW7"/>
<dbReference type="Gene3D" id="1.10.10.10">
    <property type="entry name" value="Winged helix-like DNA-binding domain superfamily/Winged helix DNA-binding domain"/>
    <property type="match status" value="1"/>
</dbReference>
<dbReference type="InterPro" id="IPR001845">
    <property type="entry name" value="HTH_ArsR_DNA-bd_dom"/>
</dbReference>
<evidence type="ECO:0000313" key="4">
    <source>
        <dbReference type="EMBL" id="BAT22938.1"/>
    </source>
</evidence>
<dbReference type="InterPro" id="IPR001763">
    <property type="entry name" value="Rhodanese-like_dom"/>
</dbReference>
<feature type="domain" description="Rhodanese" evidence="2">
    <location>
        <begin position="130"/>
        <end position="212"/>
    </location>
</feature>
<accession>A0A0P0YPW7</accession>
<dbReference type="Pfam" id="PF01022">
    <property type="entry name" value="HTH_5"/>
    <property type="match status" value="1"/>
</dbReference>
<dbReference type="SMART" id="SM00418">
    <property type="entry name" value="HTH_ARSR"/>
    <property type="match status" value="1"/>
</dbReference>
<dbReference type="GO" id="GO:0003677">
    <property type="term" value="F:DNA binding"/>
    <property type="evidence" value="ECO:0007669"/>
    <property type="project" value="UniProtKB-KW"/>
</dbReference>
<feature type="domain" description="HTH arsR-type" evidence="3">
    <location>
        <begin position="7"/>
        <end position="101"/>
    </location>
</feature>